<dbReference type="Pfam" id="PF00293">
    <property type="entry name" value="NUDIX"/>
    <property type="match status" value="1"/>
</dbReference>
<dbReference type="SUPFAM" id="SSF55729">
    <property type="entry name" value="Acyl-CoA N-acyltransferases (Nat)"/>
    <property type="match status" value="1"/>
</dbReference>
<dbReference type="Gene3D" id="3.40.630.30">
    <property type="match status" value="1"/>
</dbReference>
<dbReference type="Pfam" id="PF00583">
    <property type="entry name" value="Acetyltransf_1"/>
    <property type="match status" value="1"/>
</dbReference>
<evidence type="ECO:0000259" key="3">
    <source>
        <dbReference type="PROSITE" id="PS51186"/>
    </source>
</evidence>
<dbReference type="InterPro" id="IPR000182">
    <property type="entry name" value="GNAT_dom"/>
</dbReference>
<evidence type="ECO:0000256" key="2">
    <source>
        <dbReference type="ARBA" id="ARBA00022801"/>
    </source>
</evidence>
<feature type="domain" description="N-acetyltransferase" evidence="3">
    <location>
        <begin position="138"/>
        <end position="292"/>
    </location>
</feature>
<dbReference type="EMBL" id="LAKJ01000012">
    <property type="protein sequence ID" value="KKI63956.1"/>
    <property type="molecule type" value="Genomic_DNA"/>
</dbReference>
<dbReference type="GO" id="GO:0016787">
    <property type="term" value="F:hydrolase activity"/>
    <property type="evidence" value="ECO:0007669"/>
    <property type="project" value="UniProtKB-KW"/>
</dbReference>
<dbReference type="InterPro" id="IPR000086">
    <property type="entry name" value="NUDIX_hydrolase_dom"/>
</dbReference>
<proteinExistence type="predicted"/>
<dbReference type="InterPro" id="IPR016181">
    <property type="entry name" value="Acyl_CoA_acyltransferase"/>
</dbReference>
<dbReference type="Proteomes" id="UP000034455">
    <property type="component" value="Unassembled WGS sequence"/>
</dbReference>
<keyword evidence="5" id="KW-0808">Transferase</keyword>
<dbReference type="SUPFAM" id="SSF55811">
    <property type="entry name" value="Nudix"/>
    <property type="match status" value="1"/>
</dbReference>
<keyword evidence="2" id="KW-0378">Hydrolase</keyword>
<dbReference type="PANTHER" id="PTHR43046">
    <property type="entry name" value="GDP-MANNOSE MANNOSYL HYDROLASE"/>
    <property type="match status" value="1"/>
</dbReference>
<dbReference type="InterPro" id="IPR015797">
    <property type="entry name" value="NUDIX_hydrolase-like_dom_sf"/>
</dbReference>
<sequence>MIVMIKCVCLVVELDDKLLLVQARNRKKYYFPGGKIDQGESLKQALRRELQEELQLDISEQNFNYLGTIVGDAYPQKNTKTELNCFSTSLDIDWSSVKPAQEITDIKWISKNETEKIAPAVLTWIKYAKQKIESSKAVKSRPYHVSLYADLVNFTLSAEDREFTKTPLENIDLANRDQERHSTLVYDDKGQCVGFFTLHEGDGVKPYSANANAIFFRSFSVDSHYRGFGFGKKVMRVLPQYVKQYYPTINEIYLAVNTDNHLARELYIQSDYEIVGETLLENKPVYIMKQSC</sequence>
<dbReference type="PATRIC" id="fig|74704.6.peg.459"/>
<dbReference type="PANTHER" id="PTHR43046:SF14">
    <property type="entry name" value="MUTT_NUDIX FAMILY PROTEIN"/>
    <property type="match status" value="1"/>
</dbReference>
<dbReference type="AlphaFoldDB" id="A0A0M2NW48"/>
<evidence type="ECO:0000256" key="1">
    <source>
        <dbReference type="ARBA" id="ARBA00001946"/>
    </source>
</evidence>
<feature type="domain" description="Nudix hydrolase" evidence="4">
    <location>
        <begin position="1"/>
        <end position="133"/>
    </location>
</feature>
<accession>A0A0M2NW48</accession>
<evidence type="ECO:0000313" key="5">
    <source>
        <dbReference type="EMBL" id="KKI63956.1"/>
    </source>
</evidence>
<gene>
    <name evidence="5" type="ORF">UF66_0445</name>
</gene>
<name>A0A0M2NW48_STACC</name>
<protein>
    <submittedName>
        <fullName evidence="5">Acetyltransferase</fullName>
    </submittedName>
</protein>
<dbReference type="GO" id="GO:0016747">
    <property type="term" value="F:acyltransferase activity, transferring groups other than amino-acyl groups"/>
    <property type="evidence" value="ECO:0007669"/>
    <property type="project" value="InterPro"/>
</dbReference>
<dbReference type="PROSITE" id="PS51186">
    <property type="entry name" value="GNAT"/>
    <property type="match status" value="1"/>
</dbReference>
<comment type="caution">
    <text evidence="5">The sequence shown here is derived from an EMBL/GenBank/DDBJ whole genome shotgun (WGS) entry which is preliminary data.</text>
</comment>
<evidence type="ECO:0000313" key="6">
    <source>
        <dbReference type="Proteomes" id="UP000034455"/>
    </source>
</evidence>
<dbReference type="PROSITE" id="PS51462">
    <property type="entry name" value="NUDIX"/>
    <property type="match status" value="1"/>
</dbReference>
<evidence type="ECO:0000259" key="4">
    <source>
        <dbReference type="PROSITE" id="PS51462"/>
    </source>
</evidence>
<dbReference type="CDD" id="cd04301">
    <property type="entry name" value="NAT_SF"/>
    <property type="match status" value="1"/>
</dbReference>
<dbReference type="Gene3D" id="3.90.79.10">
    <property type="entry name" value="Nucleoside Triphosphate Pyrophosphohydrolase"/>
    <property type="match status" value="1"/>
</dbReference>
<dbReference type="CDD" id="cd04690">
    <property type="entry name" value="NUDIX_Hydrolase"/>
    <property type="match status" value="1"/>
</dbReference>
<organism evidence="5 6">
    <name type="scientific">Staphylococcus cohnii subsp. cohnii</name>
    <dbReference type="NCBI Taxonomy" id="74704"/>
    <lineage>
        <taxon>Bacteria</taxon>
        <taxon>Bacillati</taxon>
        <taxon>Bacillota</taxon>
        <taxon>Bacilli</taxon>
        <taxon>Bacillales</taxon>
        <taxon>Staphylococcaceae</taxon>
        <taxon>Staphylococcus</taxon>
        <taxon>Staphylococcus cohnii species complex</taxon>
    </lineage>
</organism>
<reference evidence="5 6" key="1">
    <citation type="submission" date="2015-03" db="EMBL/GenBank/DDBJ databases">
        <title>Genome Assembly of Staphylococcus cohnii subsp. cohnii strain G22B2.</title>
        <authorList>
            <person name="Nair G."/>
            <person name="Kaur G."/>
            <person name="Khatri I."/>
            <person name="Singh N.K."/>
            <person name="Sathyabama S."/>
            <person name="Maurya S.K."/>
            <person name="Subramanian S."/>
            <person name="Agrewala J.N."/>
            <person name="Mayilraj S."/>
        </authorList>
    </citation>
    <scope>NUCLEOTIDE SEQUENCE [LARGE SCALE GENOMIC DNA]</scope>
    <source>
        <strain evidence="5 6">G22B2</strain>
    </source>
</reference>
<comment type="cofactor">
    <cofactor evidence="1">
        <name>Mg(2+)</name>
        <dbReference type="ChEBI" id="CHEBI:18420"/>
    </cofactor>
</comment>